<evidence type="ECO:0000256" key="8">
    <source>
        <dbReference type="PIRNR" id="PIRNR006630"/>
    </source>
</evidence>
<evidence type="ECO:0000256" key="4">
    <source>
        <dbReference type="ARBA" id="ARBA00022741"/>
    </source>
</evidence>
<dbReference type="NCBIfam" id="TIGR00552">
    <property type="entry name" value="nadE"/>
    <property type="match status" value="1"/>
</dbReference>
<evidence type="ECO:0000259" key="9">
    <source>
        <dbReference type="PROSITE" id="PS50263"/>
    </source>
</evidence>
<keyword evidence="11" id="KW-1185">Reference proteome</keyword>
<dbReference type="GO" id="GO:0005737">
    <property type="term" value="C:cytoplasm"/>
    <property type="evidence" value="ECO:0007669"/>
    <property type="project" value="EnsemblFungi"/>
</dbReference>
<dbReference type="PIRSF" id="PIRSF006630">
    <property type="entry name" value="NADS_GAT"/>
    <property type="match status" value="1"/>
</dbReference>
<gene>
    <name evidence="10" type="ORF">LADA_0B02146G</name>
</gene>
<comment type="pathway">
    <text evidence="1 8">Cofactor biosynthesis; NAD(+) biosynthesis; NAD(+) from deamido-NAD(+) (L-Gln route): step 1/1.</text>
</comment>
<organism evidence="10 11">
    <name type="scientific">Lachancea dasiensis</name>
    <dbReference type="NCBI Taxonomy" id="1072105"/>
    <lineage>
        <taxon>Eukaryota</taxon>
        <taxon>Fungi</taxon>
        <taxon>Dikarya</taxon>
        <taxon>Ascomycota</taxon>
        <taxon>Saccharomycotina</taxon>
        <taxon>Saccharomycetes</taxon>
        <taxon>Saccharomycetales</taxon>
        <taxon>Saccharomycetaceae</taxon>
        <taxon>Lachancea</taxon>
    </lineage>
</organism>
<dbReference type="CDD" id="cd00553">
    <property type="entry name" value="NAD_synthase"/>
    <property type="match status" value="1"/>
</dbReference>
<dbReference type="Pfam" id="PF02540">
    <property type="entry name" value="NAD_synthase"/>
    <property type="match status" value="1"/>
</dbReference>
<reference evidence="11" key="1">
    <citation type="submission" date="2016-03" db="EMBL/GenBank/DDBJ databases">
        <authorList>
            <person name="Devillers H."/>
        </authorList>
    </citation>
    <scope>NUCLEOTIDE SEQUENCE [LARGE SCALE GENOMIC DNA]</scope>
</reference>
<dbReference type="CDD" id="cd07570">
    <property type="entry name" value="GAT_Gln-NAD-synth"/>
    <property type="match status" value="1"/>
</dbReference>
<dbReference type="PANTHER" id="PTHR23090">
    <property type="entry name" value="NH 3 /GLUTAMINE-DEPENDENT NAD + SYNTHETASE"/>
    <property type="match status" value="1"/>
</dbReference>
<dbReference type="InterPro" id="IPR003694">
    <property type="entry name" value="NAD_synthase"/>
</dbReference>
<dbReference type="Proteomes" id="UP000190274">
    <property type="component" value="Chromosome B"/>
</dbReference>
<dbReference type="UniPathway" id="UPA00253">
    <property type="reaction ID" value="UER00334"/>
</dbReference>
<dbReference type="EMBL" id="LT598456">
    <property type="protein sequence ID" value="SCU79642.1"/>
    <property type="molecule type" value="Genomic_DNA"/>
</dbReference>
<dbReference type="GO" id="GO:0005524">
    <property type="term" value="F:ATP binding"/>
    <property type="evidence" value="ECO:0007669"/>
    <property type="project" value="UniProtKB-UniRule"/>
</dbReference>
<evidence type="ECO:0000313" key="10">
    <source>
        <dbReference type="EMBL" id="SCU79642.1"/>
    </source>
</evidence>
<dbReference type="Gene3D" id="3.60.110.10">
    <property type="entry name" value="Carbon-nitrogen hydrolase"/>
    <property type="match status" value="1"/>
</dbReference>
<dbReference type="InterPro" id="IPR014445">
    <property type="entry name" value="Gln-dep_NAD_synthase"/>
</dbReference>
<dbReference type="SUPFAM" id="SSF52402">
    <property type="entry name" value="Adenine nucleotide alpha hydrolases-like"/>
    <property type="match status" value="1"/>
</dbReference>
<dbReference type="Pfam" id="PF00795">
    <property type="entry name" value="CN_hydrolase"/>
    <property type="match status" value="1"/>
</dbReference>
<evidence type="ECO:0000256" key="5">
    <source>
        <dbReference type="ARBA" id="ARBA00022840"/>
    </source>
</evidence>
<dbReference type="PROSITE" id="PS50263">
    <property type="entry name" value="CN_HYDROLASE"/>
    <property type="match status" value="1"/>
</dbReference>
<dbReference type="AlphaFoldDB" id="A0A1G4IS38"/>
<protein>
    <recommendedName>
        <fullName evidence="8">Glutamine-dependent NAD(+) synthetase</fullName>
        <ecNumber evidence="8">6.3.5.1</ecNumber>
    </recommendedName>
    <alternativeName>
        <fullName evidence="8">NAD(+) synthase [glutamine-hydrolyzing]</fullName>
    </alternativeName>
</protein>
<evidence type="ECO:0000256" key="7">
    <source>
        <dbReference type="ARBA" id="ARBA00052340"/>
    </source>
</evidence>
<feature type="domain" description="CN hydrolase" evidence="9">
    <location>
        <begin position="5"/>
        <end position="275"/>
    </location>
</feature>
<dbReference type="GO" id="GO:0004359">
    <property type="term" value="F:glutaminase activity"/>
    <property type="evidence" value="ECO:0007669"/>
    <property type="project" value="EnsemblFungi"/>
</dbReference>
<sequence length="714" mass="80908">MSHLITLATCNLNQWALDFEGNRDRILESIKLAKAEGARLRVGPELEITGYGCLDHFLENDLYIHSWEMYAQIIRSPETHGLLLDIGMPVLHKNVRYNCRLLSLDGQILFIRPKIWLANDGNYREMRFFTPWMKTAQVEQFLLPPLIQKITNQRFVPFGDAVIRTLDTCIGAETCEELFTPQSPHIAMSLDGVEIITNSSGSHHELRKLNRRLELITSATRRCGGVYLYANQRGCDGDRLYYDGCALIAVNGKVVAQGSQFCLKDVEVVTATVDLEEVRTQRASFLSRGLQAVNSNVKFERIDVNEELAPIESRFNPKIAPSKERPIFYHSAEEEIALGPACWMWDYLRRCNGTGFFLPLSGGIDSCATAVIVHSMCRLVVKECHEGNQQVLADARKLSRKGESWVPQVPQDLASCLFHTCFMGTENSSKDTRSRSRELAKVISSYHVDFNMDSLVGSVVALFEVTTGKRPIFKIFGGSQTENLALQNIQARLRMVLAYLFAQLLPWVRRIPNGGSLLVLGSANVDECLRGYLTKYDCSSADINPIGGISKTDLKRFIAYAAKTFDMPILEEFLTATPTAELEPITKDYVQSDEIDMGMTYEELSIFGYLRKVEKCGPYSMFLKLLHEWTPRLTPAQVAEKVKKFFFFYAINRHKQTVITPSYHAEQYSPDDNRFDLRPFLINPRFAWASKKIDQIVAQCEGKDIKELDVMSVD</sequence>
<dbReference type="SUPFAM" id="SSF56317">
    <property type="entry name" value="Carbon-nitrogen hydrolase"/>
    <property type="match status" value="1"/>
</dbReference>
<dbReference type="InterPro" id="IPR014729">
    <property type="entry name" value="Rossmann-like_a/b/a_fold"/>
</dbReference>
<evidence type="ECO:0000256" key="6">
    <source>
        <dbReference type="ARBA" id="ARBA00023027"/>
    </source>
</evidence>
<evidence type="ECO:0000313" key="11">
    <source>
        <dbReference type="Proteomes" id="UP000190274"/>
    </source>
</evidence>
<comment type="similarity">
    <text evidence="2 8">In the C-terminal section; belongs to the NAD synthetase family.</text>
</comment>
<keyword evidence="5 8" id="KW-0067">ATP-binding</keyword>
<dbReference type="EC" id="6.3.5.1" evidence="8"/>
<dbReference type="Gene3D" id="3.40.50.620">
    <property type="entry name" value="HUPs"/>
    <property type="match status" value="1"/>
</dbReference>
<dbReference type="InterPro" id="IPR022310">
    <property type="entry name" value="NAD/GMP_synthase"/>
</dbReference>
<dbReference type="GO" id="GO:0005634">
    <property type="term" value="C:nucleus"/>
    <property type="evidence" value="ECO:0007669"/>
    <property type="project" value="EnsemblFungi"/>
</dbReference>
<dbReference type="FunFam" id="3.60.110.10:FF:000003">
    <property type="entry name" value="Glutamine-dependent NAD(+) synthetase"/>
    <property type="match status" value="1"/>
</dbReference>
<dbReference type="OrthoDB" id="2020662at2759"/>
<proteinExistence type="inferred from homology"/>
<keyword evidence="3 8" id="KW-0436">Ligase</keyword>
<dbReference type="STRING" id="1266660.A0A1G4IS38"/>
<evidence type="ECO:0000256" key="3">
    <source>
        <dbReference type="ARBA" id="ARBA00022598"/>
    </source>
</evidence>
<comment type="catalytic activity">
    <reaction evidence="7 8">
        <text>deamido-NAD(+) + L-glutamine + ATP + H2O = L-glutamate + AMP + diphosphate + NAD(+) + H(+)</text>
        <dbReference type="Rhea" id="RHEA:24384"/>
        <dbReference type="ChEBI" id="CHEBI:15377"/>
        <dbReference type="ChEBI" id="CHEBI:15378"/>
        <dbReference type="ChEBI" id="CHEBI:29985"/>
        <dbReference type="ChEBI" id="CHEBI:30616"/>
        <dbReference type="ChEBI" id="CHEBI:33019"/>
        <dbReference type="ChEBI" id="CHEBI:57540"/>
        <dbReference type="ChEBI" id="CHEBI:58359"/>
        <dbReference type="ChEBI" id="CHEBI:58437"/>
        <dbReference type="ChEBI" id="CHEBI:456215"/>
        <dbReference type="EC" id="6.3.5.1"/>
    </reaction>
</comment>
<keyword evidence="6 8" id="KW-0520">NAD</keyword>
<dbReference type="FunFam" id="3.40.50.620:FF:000036">
    <property type="entry name" value="Glutamine-dependent NAD(+) synthetase"/>
    <property type="match status" value="1"/>
</dbReference>
<dbReference type="PANTHER" id="PTHR23090:SF9">
    <property type="entry name" value="GLUTAMINE-DEPENDENT NAD(+) SYNTHETASE"/>
    <property type="match status" value="1"/>
</dbReference>
<evidence type="ECO:0000256" key="1">
    <source>
        <dbReference type="ARBA" id="ARBA00005188"/>
    </source>
</evidence>
<name>A0A1G4IS38_9SACH</name>
<dbReference type="GO" id="GO:0003952">
    <property type="term" value="F:NAD+ synthase (glutamine-hydrolyzing) activity"/>
    <property type="evidence" value="ECO:0007669"/>
    <property type="project" value="UniProtKB-UniRule"/>
</dbReference>
<accession>A0A1G4IS38</accession>
<dbReference type="HAMAP" id="MF_02090">
    <property type="entry name" value="NadE_glutamine_dep"/>
    <property type="match status" value="1"/>
</dbReference>
<evidence type="ECO:0000256" key="2">
    <source>
        <dbReference type="ARBA" id="ARBA00007145"/>
    </source>
</evidence>
<dbReference type="GO" id="GO:0034354">
    <property type="term" value="P:'de novo' NAD+ biosynthetic process from L-tryptophan"/>
    <property type="evidence" value="ECO:0007669"/>
    <property type="project" value="EnsemblFungi"/>
</dbReference>
<keyword evidence="4 8" id="KW-0547">Nucleotide-binding</keyword>
<dbReference type="InterPro" id="IPR003010">
    <property type="entry name" value="C-N_Hydrolase"/>
</dbReference>
<dbReference type="InterPro" id="IPR036526">
    <property type="entry name" value="C-N_Hydrolase_sf"/>
</dbReference>